<evidence type="ECO:0000259" key="4">
    <source>
        <dbReference type="PROSITE" id="PS01124"/>
    </source>
</evidence>
<evidence type="ECO:0008006" key="8">
    <source>
        <dbReference type="Google" id="ProtNLM"/>
    </source>
</evidence>
<dbReference type="OrthoDB" id="2461801at2"/>
<dbReference type="SUPFAM" id="SSF46689">
    <property type="entry name" value="Homeodomain-like"/>
    <property type="match status" value="2"/>
</dbReference>
<dbReference type="InterPro" id="IPR018062">
    <property type="entry name" value="HTH_AraC-typ_CS"/>
</dbReference>
<proteinExistence type="predicted"/>
<dbReference type="Proteomes" id="UP000289856">
    <property type="component" value="Chromosome"/>
</dbReference>
<gene>
    <name evidence="6" type="ORF">KCTCHS21_04080</name>
</gene>
<dbReference type="PROSITE" id="PS00041">
    <property type="entry name" value="HTH_ARAC_FAMILY_1"/>
    <property type="match status" value="1"/>
</dbReference>
<dbReference type="InterPro" id="IPR009057">
    <property type="entry name" value="Homeodomain-like_sf"/>
</dbReference>
<dbReference type="SUPFAM" id="SSF53807">
    <property type="entry name" value="Helical backbone' metal receptor"/>
    <property type="match status" value="1"/>
</dbReference>
<protein>
    <recommendedName>
        <fullName evidence="8">HTH-type transcriptional activator Btr</fullName>
    </recommendedName>
</protein>
<keyword evidence="2" id="KW-0238">DNA-binding</keyword>
<accession>A0A3T1CZ13</accession>
<evidence type="ECO:0000259" key="5">
    <source>
        <dbReference type="PROSITE" id="PS50983"/>
    </source>
</evidence>
<dbReference type="InterPro" id="IPR018060">
    <property type="entry name" value="HTH_AraC"/>
</dbReference>
<dbReference type="PANTHER" id="PTHR43280">
    <property type="entry name" value="ARAC-FAMILY TRANSCRIPTIONAL REGULATOR"/>
    <property type="match status" value="1"/>
</dbReference>
<evidence type="ECO:0000313" key="6">
    <source>
        <dbReference type="EMBL" id="BBI31009.1"/>
    </source>
</evidence>
<dbReference type="GO" id="GO:0003700">
    <property type="term" value="F:DNA-binding transcription factor activity"/>
    <property type="evidence" value="ECO:0007669"/>
    <property type="project" value="InterPro"/>
</dbReference>
<dbReference type="PANTHER" id="PTHR43280:SF28">
    <property type="entry name" value="HTH-TYPE TRANSCRIPTIONAL ACTIVATOR RHAS"/>
    <property type="match status" value="1"/>
</dbReference>
<dbReference type="InterPro" id="IPR002491">
    <property type="entry name" value="ABC_transptr_periplasmic_BD"/>
</dbReference>
<dbReference type="EMBL" id="AP019400">
    <property type="protein sequence ID" value="BBI31009.1"/>
    <property type="molecule type" value="Genomic_DNA"/>
</dbReference>
<feature type="domain" description="Fe/B12 periplasmic-binding" evidence="5">
    <location>
        <begin position="287"/>
        <end position="546"/>
    </location>
</feature>
<evidence type="ECO:0000256" key="2">
    <source>
        <dbReference type="ARBA" id="ARBA00023125"/>
    </source>
</evidence>
<dbReference type="SUPFAM" id="SSF51215">
    <property type="entry name" value="Regulatory protein AraC"/>
    <property type="match status" value="1"/>
</dbReference>
<dbReference type="InterPro" id="IPR037923">
    <property type="entry name" value="HTH-like"/>
</dbReference>
<dbReference type="KEGG" id="cohn:KCTCHS21_04080"/>
<dbReference type="AlphaFoldDB" id="A0A3T1CZ13"/>
<evidence type="ECO:0000313" key="7">
    <source>
        <dbReference type="Proteomes" id="UP000289856"/>
    </source>
</evidence>
<dbReference type="RefSeq" id="WP_130604895.1">
    <property type="nucleotide sequence ID" value="NZ_AP019400.1"/>
</dbReference>
<dbReference type="GO" id="GO:0043565">
    <property type="term" value="F:sequence-specific DNA binding"/>
    <property type="evidence" value="ECO:0007669"/>
    <property type="project" value="InterPro"/>
</dbReference>
<keyword evidence="1" id="KW-0805">Transcription regulation</keyword>
<keyword evidence="3" id="KW-0804">Transcription</keyword>
<name>A0A3T1CZ13_9BACL</name>
<feature type="domain" description="HTH araC/xylS-type" evidence="4">
    <location>
        <begin position="184"/>
        <end position="283"/>
    </location>
</feature>
<organism evidence="6 7">
    <name type="scientific">Cohnella abietis</name>
    <dbReference type="NCBI Taxonomy" id="2507935"/>
    <lineage>
        <taxon>Bacteria</taxon>
        <taxon>Bacillati</taxon>
        <taxon>Bacillota</taxon>
        <taxon>Bacilli</taxon>
        <taxon>Bacillales</taxon>
        <taxon>Paenibacillaceae</taxon>
        <taxon>Cohnella</taxon>
    </lineage>
</organism>
<dbReference type="PROSITE" id="PS50983">
    <property type="entry name" value="FE_B12_PBP"/>
    <property type="match status" value="1"/>
</dbReference>
<dbReference type="Pfam" id="PF01497">
    <property type="entry name" value="Peripla_BP_2"/>
    <property type="match status" value="1"/>
</dbReference>
<evidence type="ECO:0000256" key="1">
    <source>
        <dbReference type="ARBA" id="ARBA00023015"/>
    </source>
</evidence>
<dbReference type="PROSITE" id="PS01124">
    <property type="entry name" value="HTH_ARAC_FAMILY_2"/>
    <property type="match status" value="1"/>
</dbReference>
<evidence type="ECO:0000256" key="3">
    <source>
        <dbReference type="ARBA" id="ARBA00023163"/>
    </source>
</evidence>
<dbReference type="SMART" id="SM00342">
    <property type="entry name" value="HTH_ARAC"/>
    <property type="match status" value="1"/>
</dbReference>
<dbReference type="Gene3D" id="3.40.50.1980">
    <property type="entry name" value="Nitrogenase molybdenum iron protein domain"/>
    <property type="match status" value="2"/>
</dbReference>
<dbReference type="Pfam" id="PF12833">
    <property type="entry name" value="HTH_18"/>
    <property type="match status" value="1"/>
</dbReference>
<sequence>MHNPEKDSKTTEYISLESMCFKLREIEHINNTVTEWGLRLQFIESHILIIAGSGQGWLTVDGRFIELRQGSAYICTPGQLIETSAHSFDERGLYYLRFDVIEDTGLSVDDRPIVKRDSQFPVKDEVIVSSPVSVNALCETICHNLQNEDRLERFRSQILFHELLHTILHDALLVQGNDSERALEYVKAYIEQHYQEELTIEHLAKVAGLSSRHFMRLFKKRFAYSAIDYLTAYRIEQAQQLMRTGGEHRLRDIARHVGYHDDIYFRRKFKQVSGIPPAAFMKYSRKKVVAYHPSNIGQLIALQVTPCAAPADHPWTGYYQRKYHTNSVLALSSNDSIKREELRLAHPDFIVGIDCLVSAEEQAALREIAPTFLVPWLENDWRVHLRSISQFLDQTAAAEIWIDKYERKARFVREQVRYTIKDDSLLILRISGDRYHVLGNRSLGTVFYDDLQVVPTQGVDLMKTDQQITPVQLTALDADRLLLIVDQDALSQSHWHTLMHSELWRDLKAFRNRRVDFLPSYPWIEYTAFTHDLMLNEALKLWRDRT</sequence>
<keyword evidence="7" id="KW-1185">Reference proteome</keyword>
<dbReference type="Gene3D" id="1.10.10.60">
    <property type="entry name" value="Homeodomain-like"/>
    <property type="match status" value="2"/>
</dbReference>
<reference evidence="6 7" key="1">
    <citation type="submission" date="2019-01" db="EMBL/GenBank/DDBJ databases">
        <title>Complete genome sequence of Cohnella hallensis HS21 isolated from Korean fir (Abies koreana) rhizospheric soil.</title>
        <authorList>
            <person name="Jiang L."/>
            <person name="Kang S.W."/>
            <person name="Kim S."/>
            <person name="Jung J."/>
            <person name="Kim C.Y."/>
            <person name="Kim D.H."/>
            <person name="Kim S.W."/>
            <person name="Lee J."/>
        </authorList>
    </citation>
    <scope>NUCLEOTIDE SEQUENCE [LARGE SCALE GENOMIC DNA]</scope>
    <source>
        <strain evidence="6 7">HS21</strain>
    </source>
</reference>